<accession>A0A6N8L364</accession>
<proteinExistence type="predicted"/>
<name>A0A6N8L364_9SPHI</name>
<dbReference type="RefSeq" id="WP_160370885.1">
    <property type="nucleotide sequence ID" value="NZ_WSQA01000024.1"/>
</dbReference>
<gene>
    <name evidence="1" type="ORF">GQF63_19280</name>
</gene>
<protein>
    <submittedName>
        <fullName evidence="1">Uncharacterized protein</fullName>
    </submittedName>
</protein>
<evidence type="ECO:0000313" key="2">
    <source>
        <dbReference type="Proteomes" id="UP000435036"/>
    </source>
</evidence>
<dbReference type="Proteomes" id="UP000435036">
    <property type="component" value="Unassembled WGS sequence"/>
</dbReference>
<dbReference type="EMBL" id="WSQA01000024">
    <property type="protein sequence ID" value="MVZ64170.1"/>
    <property type="molecule type" value="Genomic_DNA"/>
</dbReference>
<dbReference type="OrthoDB" id="1495845at2"/>
<dbReference type="AlphaFoldDB" id="A0A6N8L364"/>
<reference evidence="1 2" key="1">
    <citation type="submission" date="2019-12" db="EMBL/GenBank/DDBJ databases">
        <authorList>
            <person name="Dong K."/>
        </authorList>
    </citation>
    <scope>NUCLEOTIDE SEQUENCE [LARGE SCALE GENOMIC DNA]</scope>
    <source>
        <strain evidence="1 2">JCM 31225</strain>
    </source>
</reference>
<organism evidence="1 2">
    <name type="scientific">Sphingobacterium humi</name>
    <dbReference type="NCBI Taxonomy" id="1796905"/>
    <lineage>
        <taxon>Bacteria</taxon>
        <taxon>Pseudomonadati</taxon>
        <taxon>Bacteroidota</taxon>
        <taxon>Sphingobacteriia</taxon>
        <taxon>Sphingobacteriales</taxon>
        <taxon>Sphingobacteriaceae</taxon>
        <taxon>Sphingobacterium</taxon>
    </lineage>
</organism>
<comment type="caution">
    <text evidence="1">The sequence shown here is derived from an EMBL/GenBank/DDBJ whole genome shotgun (WGS) entry which is preliminary data.</text>
</comment>
<evidence type="ECO:0000313" key="1">
    <source>
        <dbReference type="EMBL" id="MVZ64170.1"/>
    </source>
</evidence>
<keyword evidence="2" id="KW-1185">Reference proteome</keyword>
<sequence>MITETYQATLKHDTGMIWVKVVSLSGERGAIQQITTAEHCPECAIIKLKKINTKKV</sequence>